<protein>
    <recommendedName>
        <fullName evidence="1">Ciliogenesis-associated TTC17-interacting protein N-terminal domain-containing protein</fullName>
    </recommendedName>
</protein>
<dbReference type="EMBL" id="CABPRJ010001001">
    <property type="protein sequence ID" value="VVC34599.1"/>
    <property type="molecule type" value="Genomic_DNA"/>
</dbReference>
<gene>
    <name evidence="2" type="ORF">CINCED_3A021820</name>
</gene>
<evidence type="ECO:0000259" key="1">
    <source>
        <dbReference type="Pfam" id="PF21772"/>
    </source>
</evidence>
<sequence>MDIFTVNADDLLTYVREQKQQRLATSTNEAKRKTPSISLTIDDDSVPSVCFAETLCVVDDTGKELGEFVGKIRTYGTNVAGTKSITVNLHATSVSDDGDKAETSVITNTASNFDSYEEKWSQRHENESETVRKMVLISKKSGSETLDVCTELNDDGLVDQSKNIESKYITSLLTEGMNYAYLRFLAIKGFEGSIKTKTAVTINGRLCKAIYVQMFGTGKIRNKQGVRARGDRKKDFGRGEIIGPVEPAAYDDYSLDQVRLHVETFLGTEKCGRYQGTGNQQIDADHTGRLRSQRLDARRPAGKQLGSRHLSQVYVPGQSRKHTHVTITVARRTFMNNDALCATNLLAPTLTPS</sequence>
<evidence type="ECO:0000313" key="2">
    <source>
        <dbReference type="EMBL" id="VVC34599.1"/>
    </source>
</evidence>
<dbReference type="Pfam" id="PF21772">
    <property type="entry name" value="CATIP_N"/>
    <property type="match status" value="1"/>
</dbReference>
<feature type="domain" description="Ciliogenesis-associated TTC17-interacting protein N-terminal" evidence="1">
    <location>
        <begin position="41"/>
        <end position="214"/>
    </location>
</feature>
<dbReference type="AlphaFoldDB" id="A0A5E4MYR0"/>
<evidence type="ECO:0000313" key="3">
    <source>
        <dbReference type="Proteomes" id="UP000325440"/>
    </source>
</evidence>
<dbReference type="OrthoDB" id="6334211at2759"/>
<proteinExistence type="predicted"/>
<organism evidence="2 3">
    <name type="scientific">Cinara cedri</name>
    <dbReference type="NCBI Taxonomy" id="506608"/>
    <lineage>
        <taxon>Eukaryota</taxon>
        <taxon>Metazoa</taxon>
        <taxon>Ecdysozoa</taxon>
        <taxon>Arthropoda</taxon>
        <taxon>Hexapoda</taxon>
        <taxon>Insecta</taxon>
        <taxon>Pterygota</taxon>
        <taxon>Neoptera</taxon>
        <taxon>Paraneoptera</taxon>
        <taxon>Hemiptera</taxon>
        <taxon>Sternorrhyncha</taxon>
        <taxon>Aphidomorpha</taxon>
        <taxon>Aphidoidea</taxon>
        <taxon>Aphididae</taxon>
        <taxon>Lachninae</taxon>
        <taxon>Cinara</taxon>
    </lineage>
</organism>
<keyword evidence="3" id="KW-1185">Reference proteome</keyword>
<name>A0A5E4MYR0_9HEMI</name>
<reference evidence="2 3" key="1">
    <citation type="submission" date="2019-08" db="EMBL/GenBank/DDBJ databases">
        <authorList>
            <person name="Alioto T."/>
            <person name="Alioto T."/>
            <person name="Gomez Garrido J."/>
        </authorList>
    </citation>
    <scope>NUCLEOTIDE SEQUENCE [LARGE SCALE GENOMIC DNA]</scope>
</reference>
<dbReference type="InterPro" id="IPR048777">
    <property type="entry name" value="CATIP_N"/>
</dbReference>
<accession>A0A5E4MYR0</accession>
<dbReference type="Proteomes" id="UP000325440">
    <property type="component" value="Unassembled WGS sequence"/>
</dbReference>